<dbReference type="HOGENOM" id="CLU_293123_0_0_1"/>
<protein>
    <recommendedName>
        <fullName evidence="3">PH domain-containing protein</fullName>
    </recommendedName>
</protein>
<dbReference type="eggNOG" id="ENOG502QQV7">
    <property type="taxonomic scope" value="Eukaryota"/>
</dbReference>
<dbReference type="InterPro" id="IPR011993">
    <property type="entry name" value="PH-like_dom_sf"/>
</dbReference>
<feature type="coiled-coil region" evidence="1">
    <location>
        <begin position="477"/>
        <end position="504"/>
    </location>
</feature>
<dbReference type="Pfam" id="PF07059">
    <property type="entry name" value="EDR2_C"/>
    <property type="match status" value="1"/>
</dbReference>
<dbReference type="Proteomes" id="UP000001449">
    <property type="component" value="Chromosome 3"/>
</dbReference>
<feature type="region of interest" description="Disordered" evidence="2">
    <location>
        <begin position="1"/>
        <end position="25"/>
    </location>
</feature>
<feature type="region of interest" description="Disordered" evidence="2">
    <location>
        <begin position="57"/>
        <end position="155"/>
    </location>
</feature>
<dbReference type="STRING" id="35128.B8BYE0"/>
<keyword evidence="1" id="KW-0175">Coiled coil</keyword>
<gene>
    <name evidence="4" type="ORF">THAPSDRAFT_21855</name>
</gene>
<reference evidence="4 5" key="2">
    <citation type="journal article" date="2008" name="Nature">
        <title>The Phaeodactylum genome reveals the evolutionary history of diatom genomes.</title>
        <authorList>
            <person name="Bowler C."/>
            <person name="Allen A.E."/>
            <person name="Badger J.H."/>
            <person name="Grimwood J."/>
            <person name="Jabbari K."/>
            <person name="Kuo A."/>
            <person name="Maheswari U."/>
            <person name="Martens C."/>
            <person name="Maumus F."/>
            <person name="Otillar R.P."/>
            <person name="Rayko E."/>
            <person name="Salamov A."/>
            <person name="Vandepoele K."/>
            <person name="Beszteri B."/>
            <person name="Gruber A."/>
            <person name="Heijde M."/>
            <person name="Katinka M."/>
            <person name="Mock T."/>
            <person name="Valentin K."/>
            <person name="Verret F."/>
            <person name="Berges J.A."/>
            <person name="Brownlee C."/>
            <person name="Cadoret J.P."/>
            <person name="Chiovitti A."/>
            <person name="Choi C.J."/>
            <person name="Coesel S."/>
            <person name="De Martino A."/>
            <person name="Detter J.C."/>
            <person name="Durkin C."/>
            <person name="Falciatore A."/>
            <person name="Fournet J."/>
            <person name="Haruta M."/>
            <person name="Huysman M.J."/>
            <person name="Jenkins B.D."/>
            <person name="Jiroutova K."/>
            <person name="Jorgensen R.E."/>
            <person name="Joubert Y."/>
            <person name="Kaplan A."/>
            <person name="Kroger N."/>
            <person name="Kroth P.G."/>
            <person name="La Roche J."/>
            <person name="Lindquist E."/>
            <person name="Lommer M."/>
            <person name="Martin-Jezequel V."/>
            <person name="Lopez P.J."/>
            <person name="Lucas S."/>
            <person name="Mangogna M."/>
            <person name="McGinnis K."/>
            <person name="Medlin L.K."/>
            <person name="Montsant A."/>
            <person name="Oudot-Le Secq M.P."/>
            <person name="Napoli C."/>
            <person name="Obornik M."/>
            <person name="Parker M.S."/>
            <person name="Petit J.L."/>
            <person name="Porcel B.M."/>
            <person name="Poulsen N."/>
            <person name="Robison M."/>
            <person name="Rychlewski L."/>
            <person name="Rynearson T.A."/>
            <person name="Schmutz J."/>
            <person name="Shapiro H."/>
            <person name="Siaut M."/>
            <person name="Stanley M."/>
            <person name="Sussman M.R."/>
            <person name="Taylor A.R."/>
            <person name="Vardi A."/>
            <person name="von Dassow P."/>
            <person name="Vyverman W."/>
            <person name="Willis A."/>
            <person name="Wyrwicz L.S."/>
            <person name="Rokhsar D.S."/>
            <person name="Weissenbach J."/>
            <person name="Armbrust E.V."/>
            <person name="Green B.R."/>
            <person name="Van de Peer Y."/>
            <person name="Grigoriev I.V."/>
        </authorList>
    </citation>
    <scope>NUCLEOTIDE SEQUENCE [LARGE SCALE GENOMIC DNA]</scope>
    <source>
        <strain evidence="4 5">CCMP1335</strain>
    </source>
</reference>
<proteinExistence type="predicted"/>
<feature type="domain" description="PH" evidence="3">
    <location>
        <begin position="383"/>
        <end position="576"/>
    </location>
</feature>
<sequence>MSDDHQFTSTHDDESDIASFSSEDSQEPYFHVATGKILPAREAWHLLAAEGHSRFISKLSGVSNTSKGKGRGGRSNSSSGVGGGASKSVFRNRLNTGDSTSSGGGGTSIVSGVVKDGDGDRALHPNLGTTPNPLSPKNVTSPGGAGDSDDEETDPIILRAKAMALAAQNGQQLTPEQLLLIAQPDVQQQKLIEETRKAKELQLQQHQQQQSFIGSGIQQMGADLKKFIESEKEKPVMQWGADLGKFFDEHKGGGGSMKVGMEGASSEGATAANDGVGVGKEQGEESSPRKKMEGFGTDPFANRNSPASAGRRKSLMGGGGGDTPDEKLGSTTPSSAPNDDCKTSSTPGKASLWASMPPLPTLNGSISSILLAKPVAVPADSEPARLSAVLWKRRSGFGKHSTTKAWEKRRVELRGTKLMYYQSPEEEQAARSTAATPRDGAGESEHVASSVTPGNLSQSTNTPNDSVHAPPSLQKRVSLFEQAAQAAEQRIQTAKDELSRMAVAAGIEKPPSADTPRGILDISKERATVAASLGHSGSPTPFCISIKTRGQTTYKFCFDNHSIMMEWLAALTDVVVQSSLDIVNTETGKNWEMEDYCLERRSDKRSEIGVVDSPVLERKNSSASMLKAAFDDNIASVTGHDATSVGSDQNEWTLSGNNLYAALAMTNTALVLARSSSTSIDRYWMMLVLTNFGIWQLCTRPKVSRRQQAKRLSSSEIGESSTSPKLLFKPIAGKSTIKVATVNEPALNKDGDQFPAWVPMQSSGLEVRSHGYLASKTKISAPADLYECIGTDCFASNARIPDIAPRVVLPDVQFSDGDSPKTWKSPDIMVISVSIPTEAPSFGKSTDDGQGTTMVGYFKMKEETRAILRRITAADYDASTDTADDELDVQKRITNGVRLWERYCKQAPNDPEFQARFKLVPHANLVELGCPAYIAKYNGKPVLIKRNQVTGFFTDYPALNAMEFDISLHPFPYLFKQATSYLKENYFDKAVVTFGFVVEGRCDDELPEVMIGAMRVCYPSPKYIVSGEKFFAGTSKTS</sequence>
<evidence type="ECO:0000259" key="3">
    <source>
        <dbReference type="PROSITE" id="PS50003"/>
    </source>
</evidence>
<accession>B8BYE0</accession>
<dbReference type="PROSITE" id="PS50003">
    <property type="entry name" value="PH_DOMAIN"/>
    <property type="match status" value="1"/>
</dbReference>
<feature type="region of interest" description="Disordered" evidence="2">
    <location>
        <begin position="251"/>
        <end position="359"/>
    </location>
</feature>
<evidence type="ECO:0000313" key="4">
    <source>
        <dbReference type="EMBL" id="EED93872.1"/>
    </source>
</evidence>
<dbReference type="OMA" id="YSANGAW"/>
<feature type="region of interest" description="Disordered" evidence="2">
    <location>
        <begin position="422"/>
        <end position="471"/>
    </location>
</feature>
<evidence type="ECO:0000313" key="5">
    <source>
        <dbReference type="Proteomes" id="UP000001449"/>
    </source>
</evidence>
<dbReference type="InterPro" id="IPR001849">
    <property type="entry name" value="PH_domain"/>
</dbReference>
<keyword evidence="5" id="KW-1185">Reference proteome</keyword>
<dbReference type="CDD" id="cd00821">
    <property type="entry name" value="PH"/>
    <property type="match status" value="1"/>
</dbReference>
<dbReference type="InterPro" id="IPR009769">
    <property type="entry name" value="EDR2_C"/>
</dbReference>
<dbReference type="Gene3D" id="2.30.29.30">
    <property type="entry name" value="Pleckstrin-homology domain (PH domain)/Phosphotyrosine-binding domain (PTB)"/>
    <property type="match status" value="1"/>
</dbReference>
<dbReference type="EMBL" id="CM000640">
    <property type="protein sequence ID" value="EED93872.1"/>
    <property type="molecule type" value="Genomic_DNA"/>
</dbReference>
<dbReference type="PANTHER" id="PTHR31558:SF3">
    <property type="entry name" value="CW14 PROTEIN"/>
    <property type="match status" value="1"/>
</dbReference>
<feature type="compositionally biased region" description="Basic and acidic residues" evidence="2">
    <location>
        <begin position="1"/>
        <end position="12"/>
    </location>
</feature>
<reference evidence="4 5" key="1">
    <citation type="journal article" date="2004" name="Science">
        <title>The genome of the diatom Thalassiosira pseudonana: ecology, evolution, and metabolism.</title>
        <authorList>
            <person name="Armbrust E.V."/>
            <person name="Berges J.A."/>
            <person name="Bowler C."/>
            <person name="Green B.R."/>
            <person name="Martinez D."/>
            <person name="Putnam N.H."/>
            <person name="Zhou S."/>
            <person name="Allen A.E."/>
            <person name="Apt K.E."/>
            <person name="Bechner M."/>
            <person name="Brzezinski M.A."/>
            <person name="Chaal B.K."/>
            <person name="Chiovitti A."/>
            <person name="Davis A.K."/>
            <person name="Demarest M.S."/>
            <person name="Detter J.C."/>
            <person name="Glavina T."/>
            <person name="Goodstein D."/>
            <person name="Hadi M.Z."/>
            <person name="Hellsten U."/>
            <person name="Hildebrand M."/>
            <person name="Jenkins B.D."/>
            <person name="Jurka J."/>
            <person name="Kapitonov V.V."/>
            <person name="Kroger N."/>
            <person name="Lau W.W."/>
            <person name="Lane T.W."/>
            <person name="Larimer F.W."/>
            <person name="Lippmeier J.C."/>
            <person name="Lucas S."/>
            <person name="Medina M."/>
            <person name="Montsant A."/>
            <person name="Obornik M."/>
            <person name="Parker M.S."/>
            <person name="Palenik B."/>
            <person name="Pazour G.J."/>
            <person name="Richardson P.M."/>
            <person name="Rynearson T.A."/>
            <person name="Saito M.A."/>
            <person name="Schwartz D.C."/>
            <person name="Thamatrakoln K."/>
            <person name="Valentin K."/>
            <person name="Vardi A."/>
            <person name="Wilkerson F.P."/>
            <person name="Rokhsar D.S."/>
        </authorList>
    </citation>
    <scope>NUCLEOTIDE SEQUENCE [LARGE SCALE GENOMIC DNA]</scope>
    <source>
        <strain evidence="4 5">CCMP1335</strain>
    </source>
</reference>
<evidence type="ECO:0000256" key="1">
    <source>
        <dbReference type="SAM" id="Coils"/>
    </source>
</evidence>
<dbReference type="AlphaFoldDB" id="B8BYE0"/>
<feature type="compositionally biased region" description="Polar residues" evidence="2">
    <location>
        <begin position="127"/>
        <end position="141"/>
    </location>
</feature>
<dbReference type="KEGG" id="tps:THAPSDRAFT_21855"/>
<dbReference type="RefSeq" id="XP_002288436.1">
    <property type="nucleotide sequence ID" value="XM_002288400.1"/>
</dbReference>
<organism evidence="4 5">
    <name type="scientific">Thalassiosira pseudonana</name>
    <name type="common">Marine diatom</name>
    <name type="synonym">Cyclotella nana</name>
    <dbReference type="NCBI Taxonomy" id="35128"/>
    <lineage>
        <taxon>Eukaryota</taxon>
        <taxon>Sar</taxon>
        <taxon>Stramenopiles</taxon>
        <taxon>Ochrophyta</taxon>
        <taxon>Bacillariophyta</taxon>
        <taxon>Coscinodiscophyceae</taxon>
        <taxon>Thalassiosirophycidae</taxon>
        <taxon>Thalassiosirales</taxon>
        <taxon>Thalassiosiraceae</taxon>
        <taxon>Thalassiosira</taxon>
    </lineage>
</organism>
<dbReference type="InParanoid" id="B8BYE0"/>
<name>B8BYE0_THAPS</name>
<feature type="compositionally biased region" description="Polar residues" evidence="2">
    <location>
        <begin position="329"/>
        <end position="348"/>
    </location>
</feature>
<feature type="compositionally biased region" description="Basic and acidic residues" evidence="2">
    <location>
        <begin position="281"/>
        <end position="293"/>
    </location>
</feature>
<dbReference type="SMART" id="SM00233">
    <property type="entry name" value="PH"/>
    <property type="match status" value="1"/>
</dbReference>
<evidence type="ECO:0000256" key="2">
    <source>
        <dbReference type="SAM" id="MobiDB-lite"/>
    </source>
</evidence>
<dbReference type="PANTHER" id="PTHR31558">
    <property type="entry name" value="CW14 PROTEIN"/>
    <property type="match status" value="1"/>
</dbReference>
<dbReference type="GeneID" id="7451292"/>
<dbReference type="PaxDb" id="35128-Thaps21855"/>
<feature type="compositionally biased region" description="Polar residues" evidence="2">
    <location>
        <begin position="447"/>
        <end position="465"/>
    </location>
</feature>
<dbReference type="SUPFAM" id="SSF50729">
    <property type="entry name" value="PH domain-like"/>
    <property type="match status" value="1"/>
</dbReference>